<evidence type="ECO:0000259" key="1">
    <source>
        <dbReference type="Pfam" id="PF04480"/>
    </source>
</evidence>
<dbReference type="InterPro" id="IPR007569">
    <property type="entry name" value="DUF559"/>
</dbReference>
<dbReference type="Pfam" id="PF04480">
    <property type="entry name" value="DUF559"/>
    <property type="match status" value="1"/>
</dbReference>
<dbReference type="PANTHER" id="PTHR38590">
    <property type="entry name" value="BLL0828 PROTEIN"/>
    <property type="match status" value="1"/>
</dbReference>
<organism evidence="2 3">
    <name type="scientific">Cereibacter sphaeroides</name>
    <name type="common">Rhodobacter sphaeroides</name>
    <dbReference type="NCBI Taxonomy" id="1063"/>
    <lineage>
        <taxon>Bacteria</taxon>
        <taxon>Pseudomonadati</taxon>
        <taxon>Pseudomonadota</taxon>
        <taxon>Alphaproteobacteria</taxon>
        <taxon>Rhodobacterales</taxon>
        <taxon>Paracoccaceae</taxon>
        <taxon>Cereibacter</taxon>
    </lineage>
</organism>
<keyword evidence="2" id="KW-0255">Endonuclease</keyword>
<dbReference type="SUPFAM" id="SSF52980">
    <property type="entry name" value="Restriction endonuclease-like"/>
    <property type="match status" value="1"/>
</dbReference>
<dbReference type="Proteomes" id="UP000248975">
    <property type="component" value="Unassembled WGS sequence"/>
</dbReference>
<feature type="domain" description="DUF559" evidence="1">
    <location>
        <begin position="9"/>
        <end position="112"/>
    </location>
</feature>
<dbReference type="GO" id="GO:0004519">
    <property type="term" value="F:endonuclease activity"/>
    <property type="evidence" value="ECO:0007669"/>
    <property type="project" value="UniProtKB-KW"/>
</dbReference>
<gene>
    <name evidence="2" type="ORF">DI533_12535</name>
</gene>
<sequence>MSRISPITRSRARELRAEMTPQERQVWAGLRDMNRAMGTHFRRQAPIGPFIADFVDYGRRLVVEIDGGQHGGSDDAARDRFLRAQGFRVLRFWNSDVTGNLDGVLQVVLEAVEAR</sequence>
<dbReference type="AlphaFoldDB" id="A0A2W5S893"/>
<accession>A0A2W5S893</accession>
<comment type="caution">
    <text evidence="2">The sequence shown here is derived from an EMBL/GenBank/DDBJ whole genome shotgun (WGS) entry which is preliminary data.</text>
</comment>
<name>A0A2W5S893_CERSP</name>
<dbReference type="InterPro" id="IPR011335">
    <property type="entry name" value="Restrct_endonuc-II-like"/>
</dbReference>
<dbReference type="Gene3D" id="3.40.960.10">
    <property type="entry name" value="VSR Endonuclease"/>
    <property type="match status" value="1"/>
</dbReference>
<keyword evidence="2" id="KW-0540">Nuclease</keyword>
<proteinExistence type="predicted"/>
<reference evidence="2 3" key="1">
    <citation type="submission" date="2017-08" db="EMBL/GenBank/DDBJ databases">
        <title>Infants hospitalized years apart are colonized by the same room-sourced microbial strains.</title>
        <authorList>
            <person name="Brooks B."/>
            <person name="Olm M.R."/>
            <person name="Firek B.A."/>
            <person name="Baker R."/>
            <person name="Thomas B.C."/>
            <person name="Morowitz M.J."/>
            <person name="Banfield J.F."/>
        </authorList>
    </citation>
    <scope>NUCLEOTIDE SEQUENCE [LARGE SCALE GENOMIC DNA]</scope>
    <source>
        <strain evidence="2">S2_003_000_R2_11</strain>
    </source>
</reference>
<evidence type="ECO:0000313" key="3">
    <source>
        <dbReference type="Proteomes" id="UP000248975"/>
    </source>
</evidence>
<dbReference type="CDD" id="cd01038">
    <property type="entry name" value="Endonuclease_DUF559"/>
    <property type="match status" value="1"/>
</dbReference>
<dbReference type="InterPro" id="IPR047216">
    <property type="entry name" value="Endonuclease_DUF559_bact"/>
</dbReference>
<evidence type="ECO:0000313" key="2">
    <source>
        <dbReference type="EMBL" id="PZQ98096.1"/>
    </source>
</evidence>
<protein>
    <submittedName>
        <fullName evidence="2">Endonuclease domain-containing protein</fullName>
    </submittedName>
</protein>
<dbReference type="EMBL" id="QFQS01000002">
    <property type="protein sequence ID" value="PZQ98096.1"/>
    <property type="molecule type" value="Genomic_DNA"/>
</dbReference>
<dbReference type="PANTHER" id="PTHR38590:SF1">
    <property type="entry name" value="BLL0828 PROTEIN"/>
    <property type="match status" value="1"/>
</dbReference>
<keyword evidence="2" id="KW-0378">Hydrolase</keyword>